<dbReference type="Pfam" id="PF02803">
    <property type="entry name" value="Thiolase_C"/>
    <property type="match status" value="1"/>
</dbReference>
<dbReference type="Gene3D" id="3.40.47.10">
    <property type="match status" value="2"/>
</dbReference>
<dbReference type="InterPro" id="IPR020610">
    <property type="entry name" value="Thiolase_AS"/>
</dbReference>
<comment type="caution">
    <text evidence="7">The sequence shown here is derived from an EMBL/GenBank/DDBJ whole genome shotgun (WGS) entry which is preliminary data.</text>
</comment>
<evidence type="ECO:0000256" key="3">
    <source>
        <dbReference type="ARBA" id="ARBA00023315"/>
    </source>
</evidence>
<dbReference type="PIRSF" id="PIRSF000429">
    <property type="entry name" value="Ac-CoA_Ac_transf"/>
    <property type="match status" value="1"/>
</dbReference>
<evidence type="ECO:0000313" key="7">
    <source>
        <dbReference type="EMBL" id="GHF99397.1"/>
    </source>
</evidence>
<gene>
    <name evidence="7" type="ORF">GCM10017783_09280</name>
</gene>
<name>A0ABQ3K3P4_9DEIO</name>
<comment type="similarity">
    <text evidence="1 4">Belongs to the thiolase-like superfamily. Thiolase family.</text>
</comment>
<dbReference type="InterPro" id="IPR020615">
    <property type="entry name" value="Thiolase_acyl_enz_int_AS"/>
</dbReference>
<accession>A0ABQ3K3P4</accession>
<organism evidence="7 8">
    <name type="scientific">Deinococcus piscis</name>
    <dbReference type="NCBI Taxonomy" id="394230"/>
    <lineage>
        <taxon>Bacteria</taxon>
        <taxon>Thermotogati</taxon>
        <taxon>Deinococcota</taxon>
        <taxon>Deinococci</taxon>
        <taxon>Deinococcales</taxon>
        <taxon>Deinococcaceae</taxon>
        <taxon>Deinococcus</taxon>
    </lineage>
</organism>
<evidence type="ECO:0000313" key="8">
    <source>
        <dbReference type="Proteomes" id="UP000632154"/>
    </source>
</evidence>
<dbReference type="InterPro" id="IPR020617">
    <property type="entry name" value="Thiolase_C"/>
</dbReference>
<evidence type="ECO:0000256" key="1">
    <source>
        <dbReference type="ARBA" id="ARBA00010982"/>
    </source>
</evidence>
<dbReference type="Proteomes" id="UP000632154">
    <property type="component" value="Unassembled WGS sequence"/>
</dbReference>
<evidence type="ECO:0000256" key="2">
    <source>
        <dbReference type="ARBA" id="ARBA00022679"/>
    </source>
</evidence>
<keyword evidence="8" id="KW-1185">Reference proteome</keyword>
<reference evidence="8" key="1">
    <citation type="journal article" date="2019" name="Int. J. Syst. Evol. Microbiol.">
        <title>The Global Catalogue of Microorganisms (GCM) 10K type strain sequencing project: providing services to taxonomists for standard genome sequencing and annotation.</title>
        <authorList>
            <consortium name="The Broad Institute Genomics Platform"/>
            <consortium name="The Broad Institute Genome Sequencing Center for Infectious Disease"/>
            <person name="Wu L."/>
            <person name="Ma J."/>
        </authorList>
    </citation>
    <scope>NUCLEOTIDE SEQUENCE [LARGE SCALE GENOMIC DNA]</scope>
    <source>
        <strain evidence="8">CGMCC 1.18439</strain>
    </source>
</reference>
<proteinExistence type="inferred from homology"/>
<dbReference type="SUPFAM" id="SSF53901">
    <property type="entry name" value="Thiolase-like"/>
    <property type="match status" value="2"/>
</dbReference>
<feature type="domain" description="Thiolase N-terminal" evidence="5">
    <location>
        <begin position="19"/>
        <end position="276"/>
    </location>
</feature>
<dbReference type="PROSITE" id="PS00737">
    <property type="entry name" value="THIOLASE_2"/>
    <property type="match status" value="1"/>
</dbReference>
<dbReference type="NCBIfam" id="TIGR01930">
    <property type="entry name" value="AcCoA-C-Actrans"/>
    <property type="match status" value="1"/>
</dbReference>
<evidence type="ECO:0000259" key="6">
    <source>
        <dbReference type="Pfam" id="PF02803"/>
    </source>
</evidence>
<dbReference type="InterPro" id="IPR016039">
    <property type="entry name" value="Thiolase-like"/>
</dbReference>
<dbReference type="CDD" id="cd00751">
    <property type="entry name" value="thiolase"/>
    <property type="match status" value="1"/>
</dbReference>
<sequence length="406" mass="42191">MPQKVTLGLSYAEGMAKSVIVAASRTPTGKFLGALSDVKAVELGSITLAETLKRSGIDPQLVEEVIMGQVVQAGSGQAPARQAAIMAGVPDTAGALTINKVCGSGLKSVILAAQSIRAGDQQAVLAGGMESMSNAPFLLPGARKGYRLGHSEVIDANMFDGLWCSINDEGMGTTAERVAEKYGVAREEQDAFATASHQKAVAATEEGRFRDEIVPVTVKGRKGDTVVDTDESPRSDTSEETLAKLKPAFKQGGTVTAGNAPGLNDGAASLMVVSEEFAQAHGLKPLAEIVDYATAGLDPKWIMMTPVPATQRLMEKLGMDVADVDLWELNEAFSVQSLAVARELGLDLDRVNVNGGAVALGHPIGASGARILVTLLHALGQQDKEFGVATLCMGGGNGLALAVKRL</sequence>
<dbReference type="EMBL" id="BNAL01000008">
    <property type="protein sequence ID" value="GHF99397.1"/>
    <property type="molecule type" value="Genomic_DNA"/>
</dbReference>
<dbReference type="PANTHER" id="PTHR18919">
    <property type="entry name" value="ACETYL-COA C-ACYLTRANSFERASE"/>
    <property type="match status" value="1"/>
</dbReference>
<dbReference type="PANTHER" id="PTHR18919:SF107">
    <property type="entry name" value="ACETYL-COA ACETYLTRANSFERASE, CYTOSOLIC"/>
    <property type="match status" value="1"/>
</dbReference>
<evidence type="ECO:0000259" key="5">
    <source>
        <dbReference type="Pfam" id="PF00108"/>
    </source>
</evidence>
<evidence type="ECO:0000256" key="4">
    <source>
        <dbReference type="RuleBase" id="RU003557"/>
    </source>
</evidence>
<protein>
    <submittedName>
        <fullName evidence="7">Acetyl-CoA acetyltransferase</fullName>
    </submittedName>
</protein>
<dbReference type="PROSITE" id="PS00099">
    <property type="entry name" value="THIOLASE_3"/>
    <property type="match status" value="1"/>
</dbReference>
<dbReference type="PROSITE" id="PS00098">
    <property type="entry name" value="THIOLASE_1"/>
    <property type="match status" value="1"/>
</dbReference>
<keyword evidence="3 4" id="KW-0012">Acyltransferase</keyword>
<keyword evidence="2 4" id="KW-0808">Transferase</keyword>
<dbReference type="InterPro" id="IPR020613">
    <property type="entry name" value="Thiolase_CS"/>
</dbReference>
<feature type="domain" description="Thiolase C-terminal" evidence="6">
    <location>
        <begin position="283"/>
        <end position="404"/>
    </location>
</feature>
<dbReference type="Pfam" id="PF00108">
    <property type="entry name" value="Thiolase_N"/>
    <property type="match status" value="1"/>
</dbReference>
<dbReference type="InterPro" id="IPR002155">
    <property type="entry name" value="Thiolase"/>
</dbReference>
<dbReference type="InterPro" id="IPR020616">
    <property type="entry name" value="Thiolase_N"/>
</dbReference>